<dbReference type="PROSITE" id="PS51479">
    <property type="entry name" value="ZF_RTR1"/>
    <property type="match status" value="1"/>
</dbReference>
<dbReference type="AlphaFoldDB" id="A0A8D3A1J3"/>
<dbReference type="Gene3D" id="1.25.40.820">
    <property type="match status" value="1"/>
</dbReference>
<comment type="subcellular location">
    <subcellularLocation>
        <location evidence="1 13">Nucleus</location>
    </subcellularLocation>
</comment>
<evidence type="ECO:0000259" key="15">
    <source>
        <dbReference type="PROSITE" id="PS51479"/>
    </source>
</evidence>
<dbReference type="InterPro" id="IPR038534">
    <property type="entry name" value="Rtr1/RPAP2_sf"/>
</dbReference>
<gene>
    <name evidence="16" type="primary">rpap2</name>
</gene>
<evidence type="ECO:0000256" key="3">
    <source>
        <dbReference type="ARBA" id="ARBA00022723"/>
    </source>
</evidence>
<comment type="subunit">
    <text evidence="13">Associates with the RNA polymerase II complex.</text>
</comment>
<evidence type="ECO:0000256" key="11">
    <source>
        <dbReference type="ARBA" id="ARBA00048336"/>
    </source>
</evidence>
<keyword evidence="8 13" id="KW-0539">Nucleus</keyword>
<evidence type="ECO:0000256" key="12">
    <source>
        <dbReference type="PROSITE-ProRule" id="PRU00812"/>
    </source>
</evidence>
<dbReference type="Ensembl" id="ENSSMAT00000011186.2">
    <property type="protein sequence ID" value="ENSSMAP00000011039.2"/>
    <property type="gene ID" value="ENSSMAG00000006820.2"/>
</dbReference>
<evidence type="ECO:0000256" key="1">
    <source>
        <dbReference type="ARBA" id="ARBA00004123"/>
    </source>
</evidence>
<evidence type="ECO:0000256" key="14">
    <source>
        <dbReference type="SAM" id="MobiDB-lite"/>
    </source>
</evidence>
<evidence type="ECO:0000313" key="17">
    <source>
        <dbReference type="Proteomes" id="UP000694558"/>
    </source>
</evidence>
<evidence type="ECO:0000256" key="9">
    <source>
        <dbReference type="ARBA" id="ARBA00045547"/>
    </source>
</evidence>
<dbReference type="GeneTree" id="ENSGT00390000017965"/>
<comment type="catalytic activity">
    <reaction evidence="10 13">
        <text>O-phospho-L-seryl-[protein] + H2O = L-seryl-[protein] + phosphate</text>
        <dbReference type="Rhea" id="RHEA:20629"/>
        <dbReference type="Rhea" id="RHEA-COMP:9863"/>
        <dbReference type="Rhea" id="RHEA-COMP:11604"/>
        <dbReference type="ChEBI" id="CHEBI:15377"/>
        <dbReference type="ChEBI" id="CHEBI:29999"/>
        <dbReference type="ChEBI" id="CHEBI:43474"/>
        <dbReference type="ChEBI" id="CHEBI:83421"/>
        <dbReference type="EC" id="3.1.3.16"/>
    </reaction>
</comment>
<proteinExistence type="inferred from homology"/>
<evidence type="ECO:0000313" key="16">
    <source>
        <dbReference type="Ensembl" id="ENSSMAP00000011039.2"/>
    </source>
</evidence>
<evidence type="ECO:0000256" key="7">
    <source>
        <dbReference type="ARBA" id="ARBA00022912"/>
    </source>
</evidence>
<keyword evidence="3 13" id="KW-0479">Metal-binding</keyword>
<keyword evidence="5 13" id="KW-0378">Hydrolase</keyword>
<comment type="function">
    <text evidence="9">Protein phosphatase that displays CTD phosphatase activity and regulates transcription of snRNA genes. Recognizes and binds phosphorylated 'Ser-7' of the C-terminal heptapeptide repeat domain (CTD) of the largest RNA polymerase II subunit POLR2A, and mediates dephosphorylation of 'Ser-5' of the CTD, thereby promoting transcription of snRNA genes. Downstream of EIF2AK3/PERK, dephosphorylates ERN1, a sensor for the endoplasmic reticulum unfolded protein response (UPR), to abort failed ER-stress adaptation and trigger apoptosis.</text>
</comment>
<protein>
    <recommendedName>
        <fullName evidence="13">RNA polymerase II subunit B1 CTD phosphatase RPAP2 homolog</fullName>
        <ecNumber evidence="13">3.1.3.16</ecNumber>
    </recommendedName>
</protein>
<feature type="region of interest" description="Disordered" evidence="14">
    <location>
        <begin position="366"/>
        <end position="387"/>
    </location>
</feature>
<dbReference type="GO" id="GO:0005737">
    <property type="term" value="C:cytoplasm"/>
    <property type="evidence" value="ECO:0007669"/>
    <property type="project" value="TreeGrafter"/>
</dbReference>
<keyword evidence="7 13" id="KW-0904">Protein phosphatase</keyword>
<feature type="domain" description="RTR1-type" evidence="15">
    <location>
        <begin position="73"/>
        <end position="156"/>
    </location>
</feature>
<evidence type="ECO:0000256" key="6">
    <source>
        <dbReference type="ARBA" id="ARBA00022833"/>
    </source>
</evidence>
<comment type="similarity">
    <text evidence="2 12 13">Belongs to the RPAP2 family.</text>
</comment>
<keyword evidence="4 13" id="KW-0863">Zinc-finger</keyword>
<dbReference type="GO" id="GO:0008270">
    <property type="term" value="F:zinc ion binding"/>
    <property type="evidence" value="ECO:0007669"/>
    <property type="project" value="UniProtKB-KW"/>
</dbReference>
<dbReference type="GO" id="GO:0005634">
    <property type="term" value="C:nucleus"/>
    <property type="evidence" value="ECO:0007669"/>
    <property type="project" value="UniProtKB-SubCell"/>
</dbReference>
<dbReference type="PANTHER" id="PTHR14732:SF0">
    <property type="entry name" value="RNA POLYMERASE II SUBUNIT B1 CTD PHOSPHATASE RPAP2-RELATED"/>
    <property type="match status" value="1"/>
</dbReference>
<name>A0A8D3A1J3_SCOMX</name>
<evidence type="ECO:0000256" key="13">
    <source>
        <dbReference type="RuleBase" id="RU367080"/>
    </source>
</evidence>
<sequence>METEERRRSRASSSKTPQNGGKRVNGLTTEEEEARRRELVKEKLRSQLELEKRAQMVVERLLEDSVADDFLAHCAKFITPADYKDAIEERFIAKMCGYPVCPNKLGKIPTQQYRICTRTNKVYDITERKCFCSNFCYKASKEFEVQISKTPLWLRQDESHPEIKLTKKGDGGRSGEEVMLSVRPLQKKDIENLPTAQPEEPHASQQYHAADGLSHSHSDSSDMEQEQDFVSSVVSQQQGRRVHWGDLPKRTDGDDKGKRGKTESIERQNGEGAEEKIEHQQSHAAEKEGKMKEDRERKESSDWPRESSVEEATAKMNVCSLSETVTQTLSPPVNSTPAPAEHTTALISPPFIDSKPPTENKPLPSLTPTTTHLNSNNTTVPTQPGLSITQVGMSKKGAAGLRDLLKNHTVASKPDSVRQNLLECLRRTLKEWSTDETLKFLYGADHPLDYPFTDVREEADGEEELDEDDFEEGLSVEDGRGADAGALMGPPAAAPDYKTMRKETQQLELRVREFYKGTWILPEEGEAPNENKQVTVQDWGEKEPVLPLVDSHSQHLIQKRITVEKLTNCLRNIVGSLHLTMSDVSADLNSLVKTFRFTNTNIIHKTPEWTLIALVLLHLLAAVSAVVREALQTTASVEYSNTLMEELGLQEQDLLNLVHMLKPQHPDTHTQ</sequence>
<evidence type="ECO:0000256" key="4">
    <source>
        <dbReference type="ARBA" id="ARBA00022771"/>
    </source>
</evidence>
<dbReference type="EC" id="3.1.3.16" evidence="13"/>
<reference evidence="16" key="2">
    <citation type="submission" date="2025-08" db="UniProtKB">
        <authorList>
            <consortium name="Ensembl"/>
        </authorList>
    </citation>
    <scope>IDENTIFICATION</scope>
</reference>
<reference evidence="16" key="1">
    <citation type="submission" date="2023-05" db="EMBL/GenBank/DDBJ databases">
        <title>High-quality long-read genome of Scophthalmus maximus.</title>
        <authorList>
            <person name="Lien S."/>
            <person name="Martinez P."/>
        </authorList>
    </citation>
    <scope>NUCLEOTIDE SEQUENCE [LARGE SCALE GENOMIC DNA]</scope>
</reference>
<dbReference type="InterPro" id="IPR039693">
    <property type="entry name" value="Rtr1/RPAP2"/>
</dbReference>
<feature type="compositionally biased region" description="Basic and acidic residues" evidence="14">
    <location>
        <begin position="243"/>
        <end position="308"/>
    </location>
</feature>
<dbReference type="Pfam" id="PF04181">
    <property type="entry name" value="RPAP2_Rtr1"/>
    <property type="match status" value="1"/>
</dbReference>
<evidence type="ECO:0000256" key="10">
    <source>
        <dbReference type="ARBA" id="ARBA00047761"/>
    </source>
</evidence>
<keyword evidence="6 13" id="KW-0862">Zinc</keyword>
<dbReference type="PANTHER" id="PTHR14732">
    <property type="entry name" value="RNA POLYMERASE II SUBUNIT B1 CTD PHOSPHATASE RPAP2-RELATED"/>
    <property type="match status" value="1"/>
</dbReference>
<dbReference type="GO" id="GO:0043175">
    <property type="term" value="F:RNA polymerase core enzyme binding"/>
    <property type="evidence" value="ECO:0007669"/>
    <property type="project" value="UniProtKB-UniRule"/>
</dbReference>
<feature type="compositionally biased region" description="Low complexity" evidence="14">
    <location>
        <begin position="366"/>
        <end position="379"/>
    </location>
</feature>
<accession>A0A8D3A1J3</accession>
<organism evidence="16 17">
    <name type="scientific">Scophthalmus maximus</name>
    <name type="common">Turbot</name>
    <name type="synonym">Psetta maxima</name>
    <dbReference type="NCBI Taxonomy" id="52904"/>
    <lineage>
        <taxon>Eukaryota</taxon>
        <taxon>Metazoa</taxon>
        <taxon>Chordata</taxon>
        <taxon>Craniata</taxon>
        <taxon>Vertebrata</taxon>
        <taxon>Euteleostomi</taxon>
        <taxon>Actinopterygii</taxon>
        <taxon>Neopterygii</taxon>
        <taxon>Teleostei</taxon>
        <taxon>Neoteleostei</taxon>
        <taxon>Acanthomorphata</taxon>
        <taxon>Carangaria</taxon>
        <taxon>Pleuronectiformes</taxon>
        <taxon>Pleuronectoidei</taxon>
        <taxon>Scophthalmidae</taxon>
        <taxon>Scophthalmus</taxon>
    </lineage>
</organism>
<feature type="region of interest" description="Disordered" evidence="14">
    <location>
        <begin position="196"/>
        <end position="312"/>
    </location>
</feature>
<dbReference type="InterPro" id="IPR007308">
    <property type="entry name" value="Rtr1/RPAP2_dom"/>
</dbReference>
<evidence type="ECO:0000256" key="2">
    <source>
        <dbReference type="ARBA" id="ARBA00005676"/>
    </source>
</evidence>
<feature type="region of interest" description="Disordered" evidence="14">
    <location>
        <begin position="1"/>
        <end position="35"/>
    </location>
</feature>
<dbReference type="Proteomes" id="UP000694558">
    <property type="component" value="Chromosome 7"/>
</dbReference>
<dbReference type="GO" id="GO:0008420">
    <property type="term" value="F:RNA polymerase II CTD heptapeptide repeat phosphatase activity"/>
    <property type="evidence" value="ECO:0007669"/>
    <property type="project" value="UniProtKB-UniRule"/>
</dbReference>
<comment type="catalytic activity">
    <reaction evidence="11 13">
        <text>O-phospho-L-threonyl-[protein] + H2O = L-threonyl-[protein] + phosphate</text>
        <dbReference type="Rhea" id="RHEA:47004"/>
        <dbReference type="Rhea" id="RHEA-COMP:11060"/>
        <dbReference type="Rhea" id="RHEA-COMP:11605"/>
        <dbReference type="ChEBI" id="CHEBI:15377"/>
        <dbReference type="ChEBI" id="CHEBI:30013"/>
        <dbReference type="ChEBI" id="CHEBI:43474"/>
        <dbReference type="ChEBI" id="CHEBI:61977"/>
        <dbReference type="EC" id="3.1.3.16"/>
    </reaction>
</comment>
<evidence type="ECO:0000256" key="5">
    <source>
        <dbReference type="ARBA" id="ARBA00022801"/>
    </source>
</evidence>
<evidence type="ECO:0000256" key="8">
    <source>
        <dbReference type="ARBA" id="ARBA00023242"/>
    </source>
</evidence>